<dbReference type="InterPro" id="IPR006747">
    <property type="entry name" value="DUF599"/>
</dbReference>
<organism evidence="3 4">
    <name type="scientific">Chenopodium quinoa</name>
    <name type="common">Quinoa</name>
    <dbReference type="NCBI Taxonomy" id="63459"/>
    <lineage>
        <taxon>Eukaryota</taxon>
        <taxon>Viridiplantae</taxon>
        <taxon>Streptophyta</taxon>
        <taxon>Embryophyta</taxon>
        <taxon>Tracheophyta</taxon>
        <taxon>Spermatophyta</taxon>
        <taxon>Magnoliopsida</taxon>
        <taxon>eudicotyledons</taxon>
        <taxon>Gunneridae</taxon>
        <taxon>Pentapetalae</taxon>
        <taxon>Caryophyllales</taxon>
        <taxon>Chenopodiaceae</taxon>
        <taxon>Chenopodioideae</taxon>
        <taxon>Atripliceae</taxon>
        <taxon>Chenopodium</taxon>
    </lineage>
</organism>
<keyword evidence="2" id="KW-0472">Membrane</keyword>
<evidence type="ECO:0000256" key="2">
    <source>
        <dbReference type="SAM" id="Phobius"/>
    </source>
</evidence>
<dbReference type="PANTHER" id="PTHR31168">
    <property type="entry name" value="OS02G0292800 PROTEIN"/>
    <property type="match status" value="1"/>
</dbReference>
<feature type="region of interest" description="Disordered" evidence="1">
    <location>
        <begin position="295"/>
        <end position="320"/>
    </location>
</feature>
<reference evidence="3" key="1">
    <citation type="journal article" date="2017" name="Nature">
        <title>The genome of Chenopodium quinoa.</title>
        <authorList>
            <person name="Jarvis D.E."/>
            <person name="Ho Y.S."/>
            <person name="Lightfoot D.J."/>
            <person name="Schmoeckel S.M."/>
            <person name="Li B."/>
            <person name="Borm T.J.A."/>
            <person name="Ohyanagi H."/>
            <person name="Mineta K."/>
            <person name="Michell C.T."/>
            <person name="Saber N."/>
            <person name="Kharbatia N.M."/>
            <person name="Rupper R.R."/>
            <person name="Sharp A.R."/>
            <person name="Dally N."/>
            <person name="Boughton B.A."/>
            <person name="Woo Y.H."/>
            <person name="Gao G."/>
            <person name="Schijlen E.G.W.M."/>
            <person name="Guo X."/>
            <person name="Momin A.A."/>
            <person name="Negrao S."/>
            <person name="Al-Babili S."/>
            <person name="Gehring C."/>
            <person name="Roessner U."/>
            <person name="Jung C."/>
            <person name="Murphy K."/>
            <person name="Arold S.T."/>
            <person name="Gojobori T."/>
            <person name="van der Linden C.G."/>
            <person name="van Loo E.N."/>
            <person name="Jellen E.N."/>
            <person name="Maughan P.J."/>
            <person name="Tester M."/>
        </authorList>
    </citation>
    <scope>NUCLEOTIDE SEQUENCE [LARGE SCALE GENOMIC DNA]</scope>
    <source>
        <strain evidence="3">cv. PI 614886</strain>
    </source>
</reference>
<evidence type="ECO:0000313" key="4">
    <source>
        <dbReference type="Proteomes" id="UP000596660"/>
    </source>
</evidence>
<keyword evidence="2" id="KW-0812">Transmembrane</keyword>
<reference evidence="3" key="2">
    <citation type="submission" date="2021-03" db="UniProtKB">
        <authorList>
            <consortium name="EnsemblPlants"/>
        </authorList>
    </citation>
    <scope>IDENTIFICATION</scope>
</reference>
<name>A0A803MR73_CHEQI</name>
<dbReference type="Gramene" id="AUR62033774-RA">
    <property type="protein sequence ID" value="AUR62033774-RA:cds"/>
    <property type="gene ID" value="AUR62033774"/>
</dbReference>
<accession>A0A803MR73</accession>
<sequence>MMASTLLATTAITLSSVIGVFVSSTSTVTNASSRLVFGNKSQIVSAVKYFALIICFLVAFLCNVQSLRYYAHVSFLATLPTSQGKREAMEYAARSLNRGSFFWTLGLRAFYLSFPLFLWIFGPIPMFGCYNPTALLVVVQYSGHNFIRWSRSVKCAFTAKNKDGFITGSIKQPEFTDKDYKKWKRADYMVVSWIMSSMNAELADDFAYIESSIKLLRELQERFGQSNGALIYQLKKEIDALKQENMTIIASYGKIKKLWDEFQSLRAFLIEKQKEVSGSGEIIAESSATVAQRMMRNGGQQRPNKGNFSQGSYNQGKRDWKKEKIDKKCDHCKLKGHIIDQCLKLHGYPDWYNAIKASKGHVSQYVGNRMAANVNQEQAESPFDLNSNANSRAVDSEMLSAICQEVTRSMKGK</sequence>
<keyword evidence="4" id="KW-1185">Reference proteome</keyword>
<feature type="compositionally biased region" description="Polar residues" evidence="1">
    <location>
        <begin position="298"/>
        <end position="315"/>
    </location>
</feature>
<dbReference type="Proteomes" id="UP000596660">
    <property type="component" value="Unplaced"/>
</dbReference>
<evidence type="ECO:0000313" key="3">
    <source>
        <dbReference type="EnsemblPlants" id="AUR62033774-RA:cds"/>
    </source>
</evidence>
<dbReference type="EnsemblPlants" id="AUR62033774-RA">
    <property type="protein sequence ID" value="AUR62033774-RA:cds"/>
    <property type="gene ID" value="AUR62033774"/>
</dbReference>
<feature type="transmembrane region" description="Helical" evidence="2">
    <location>
        <begin position="101"/>
        <end position="122"/>
    </location>
</feature>
<dbReference type="PANTHER" id="PTHR31168:SF19">
    <property type="entry name" value="OS01G0683700 PROTEIN"/>
    <property type="match status" value="1"/>
</dbReference>
<dbReference type="AlphaFoldDB" id="A0A803MR73"/>
<keyword evidence="2" id="KW-1133">Transmembrane helix</keyword>
<evidence type="ECO:0000256" key="1">
    <source>
        <dbReference type="SAM" id="MobiDB-lite"/>
    </source>
</evidence>
<dbReference type="Pfam" id="PF04654">
    <property type="entry name" value="DUF599"/>
    <property type="match status" value="1"/>
</dbReference>
<proteinExistence type="predicted"/>
<feature type="transmembrane region" description="Helical" evidence="2">
    <location>
        <begin position="43"/>
        <end position="62"/>
    </location>
</feature>
<protein>
    <submittedName>
        <fullName evidence="3">Uncharacterized protein</fullName>
    </submittedName>
</protein>